<feature type="domain" description="DUF6968" evidence="2">
    <location>
        <begin position="15"/>
        <end position="69"/>
    </location>
</feature>
<dbReference type="EMBL" id="BAFO02000008">
    <property type="protein sequence ID" value="GAD82214.1"/>
    <property type="molecule type" value="Genomic_DNA"/>
</dbReference>
<dbReference type="OrthoDB" id="4571487at2"/>
<dbReference type="STRING" id="1824.SAMN05444423_105287"/>
<feature type="region of interest" description="Disordered" evidence="1">
    <location>
        <begin position="74"/>
        <end position="108"/>
    </location>
</feature>
<dbReference type="AlphaFoldDB" id="U5EAP1"/>
<reference evidence="3 4" key="1">
    <citation type="journal article" date="2014" name="BMC Genomics">
        <title>Genome based analysis of type-I polyketide synthase and nonribosomal peptide synthetase gene clusters in seven strains of five representative Nocardia species.</title>
        <authorList>
            <person name="Komaki H."/>
            <person name="Ichikawa N."/>
            <person name="Hosoyama A."/>
            <person name="Takahashi-Nakaguchi A."/>
            <person name="Matsuzawa T."/>
            <person name="Suzuki K."/>
            <person name="Fujita N."/>
            <person name="Gonoi T."/>
        </authorList>
    </citation>
    <scope>NUCLEOTIDE SEQUENCE [LARGE SCALE GENOMIC DNA]</scope>
    <source>
        <strain evidence="3 4">NBRC 15531</strain>
    </source>
</reference>
<evidence type="ECO:0000313" key="4">
    <source>
        <dbReference type="Proteomes" id="UP000017048"/>
    </source>
</evidence>
<dbReference type="Pfam" id="PF22302">
    <property type="entry name" value="DUF6968"/>
    <property type="match status" value="1"/>
</dbReference>
<sequence length="184" mass="19865">MHSELGEVVVASTVRDGDREIGIEIADPRQDTTTQLWHCTYRVAGARTHRVRGADRLSALYAALLDVHSAPSRFAAQGSASGPREPTAARFPAHRGSPPRPREFGQPLGARTVDTAAGPVVVLLGRPRRDPERPHTCLCPFRIGDRTEAFGQGFDDVHALTAAISDVAAILAIPRDWPARPTNP</sequence>
<proteinExistence type="predicted"/>
<evidence type="ECO:0000256" key="1">
    <source>
        <dbReference type="SAM" id="MobiDB-lite"/>
    </source>
</evidence>
<evidence type="ECO:0000313" key="3">
    <source>
        <dbReference type="EMBL" id="GAD82214.1"/>
    </source>
</evidence>
<dbReference type="GeneID" id="91516894"/>
<evidence type="ECO:0000259" key="2">
    <source>
        <dbReference type="Pfam" id="PF22302"/>
    </source>
</evidence>
<dbReference type="eggNOG" id="ENOG5031IZ7">
    <property type="taxonomic scope" value="Bacteria"/>
</dbReference>
<accession>U5EAP1</accession>
<dbReference type="RefSeq" id="WP_019050546.1">
    <property type="nucleotide sequence ID" value="NZ_BAFO02000008.1"/>
</dbReference>
<comment type="caution">
    <text evidence="3">The sequence shown here is derived from an EMBL/GenBank/DDBJ whole genome shotgun (WGS) entry which is preliminary data.</text>
</comment>
<keyword evidence="4" id="KW-1185">Reference proteome</keyword>
<gene>
    <name evidence="3" type="ORF">NCAST_08_00860</name>
</gene>
<dbReference type="InterPro" id="IPR054241">
    <property type="entry name" value="DUF6968"/>
</dbReference>
<organism evidence="3 4">
    <name type="scientific">Nocardia asteroides NBRC 15531</name>
    <dbReference type="NCBI Taxonomy" id="1110697"/>
    <lineage>
        <taxon>Bacteria</taxon>
        <taxon>Bacillati</taxon>
        <taxon>Actinomycetota</taxon>
        <taxon>Actinomycetes</taxon>
        <taxon>Mycobacteriales</taxon>
        <taxon>Nocardiaceae</taxon>
        <taxon>Nocardia</taxon>
    </lineage>
</organism>
<dbReference type="Proteomes" id="UP000017048">
    <property type="component" value="Unassembled WGS sequence"/>
</dbReference>
<name>U5EAP1_NOCAS</name>
<protein>
    <recommendedName>
        <fullName evidence="2">DUF6968 domain-containing protein</fullName>
    </recommendedName>
</protein>